<gene>
    <name evidence="1" type="ORF">H6A12_00005</name>
</gene>
<dbReference type="Proteomes" id="UP000774750">
    <property type="component" value="Unassembled WGS sequence"/>
</dbReference>
<dbReference type="RefSeq" id="WP_204443438.1">
    <property type="nucleotide sequence ID" value="NZ_JACJKY010000001.1"/>
</dbReference>
<dbReference type="EMBL" id="JACJKY010000001">
    <property type="protein sequence ID" value="MBM6919556.1"/>
    <property type="molecule type" value="Genomic_DNA"/>
</dbReference>
<name>A0A939BD69_9FIRM</name>
<accession>A0A939BD69</accession>
<sequence>MSDRTPHILDLTFPRGTNVSRLKKDNPHLRCHYVEKEIYEMGISETVSPLGAIIKLYDKERCICDLIRHKEKVDFQMYSQAIKEYFNAKPNCRKLLKYGKVFGIEDQIRTYIEVLG</sequence>
<comment type="caution">
    <text evidence="1">The sequence shown here is derived from an EMBL/GenBank/DDBJ whole genome shotgun (WGS) entry which is preliminary data.</text>
</comment>
<keyword evidence="2" id="KW-1185">Reference proteome</keyword>
<proteinExistence type="predicted"/>
<reference evidence="1" key="1">
    <citation type="submission" date="2020-08" db="EMBL/GenBank/DDBJ databases">
        <authorList>
            <person name="Cejkova D."/>
            <person name="Kubasova T."/>
            <person name="Jahodarova E."/>
            <person name="Rychlik I."/>
        </authorList>
    </citation>
    <scope>NUCLEOTIDE SEQUENCE</scope>
    <source>
        <strain evidence="1">An559</strain>
    </source>
</reference>
<evidence type="ECO:0000313" key="2">
    <source>
        <dbReference type="Proteomes" id="UP000774750"/>
    </source>
</evidence>
<protein>
    <submittedName>
        <fullName evidence="1">Uncharacterized protein</fullName>
    </submittedName>
</protein>
<reference evidence="1" key="2">
    <citation type="journal article" date="2021" name="Sci. Rep.">
        <title>The distribution of antibiotic resistance genes in chicken gut microbiota commensals.</title>
        <authorList>
            <person name="Juricova H."/>
            <person name="Matiasovicova J."/>
            <person name="Kubasova T."/>
            <person name="Cejkova D."/>
            <person name="Rychlik I."/>
        </authorList>
    </citation>
    <scope>NUCLEOTIDE SEQUENCE</scope>
    <source>
        <strain evidence="1">An559</strain>
    </source>
</reference>
<dbReference type="AlphaFoldDB" id="A0A939BD69"/>
<evidence type="ECO:0000313" key="1">
    <source>
        <dbReference type="EMBL" id="MBM6919556.1"/>
    </source>
</evidence>
<organism evidence="1 2">
    <name type="scientific">Merdimmobilis hominis</name>
    <dbReference type="NCBI Taxonomy" id="2897707"/>
    <lineage>
        <taxon>Bacteria</taxon>
        <taxon>Bacillati</taxon>
        <taxon>Bacillota</taxon>
        <taxon>Clostridia</taxon>
        <taxon>Eubacteriales</taxon>
        <taxon>Oscillospiraceae</taxon>
        <taxon>Merdimmobilis</taxon>
    </lineage>
</organism>